<dbReference type="EMBL" id="DWVS01000041">
    <property type="protein sequence ID" value="HJC86767.1"/>
    <property type="molecule type" value="Genomic_DNA"/>
</dbReference>
<dbReference type="InterPro" id="IPR038109">
    <property type="entry name" value="DNA_bind_recomb_sf"/>
</dbReference>
<dbReference type="GO" id="GO:0000150">
    <property type="term" value="F:DNA strand exchange activity"/>
    <property type="evidence" value="ECO:0007669"/>
    <property type="project" value="InterPro"/>
</dbReference>
<dbReference type="Proteomes" id="UP000823922">
    <property type="component" value="Unassembled WGS sequence"/>
</dbReference>
<dbReference type="SUPFAM" id="SSF53041">
    <property type="entry name" value="Resolvase-like"/>
    <property type="match status" value="1"/>
</dbReference>
<dbReference type="InterPro" id="IPR011109">
    <property type="entry name" value="DNA_bind_recombinase_dom"/>
</dbReference>
<feature type="non-terminal residue" evidence="3">
    <location>
        <position position="423"/>
    </location>
</feature>
<proteinExistence type="predicted"/>
<dbReference type="CDD" id="cd00338">
    <property type="entry name" value="Ser_Recombinase"/>
    <property type="match status" value="1"/>
</dbReference>
<dbReference type="Gene3D" id="3.40.50.1390">
    <property type="entry name" value="Resolvase, N-terminal catalytic domain"/>
    <property type="match status" value="1"/>
</dbReference>
<dbReference type="PROSITE" id="PS51736">
    <property type="entry name" value="RECOMBINASES_3"/>
    <property type="match status" value="1"/>
</dbReference>
<accession>A0A9D2QIQ0</accession>
<name>A0A9D2QIQ0_9FIRM</name>
<protein>
    <submittedName>
        <fullName evidence="3">Recombinase family protein</fullName>
    </submittedName>
</protein>
<dbReference type="SMART" id="SM00857">
    <property type="entry name" value="Resolvase"/>
    <property type="match status" value="1"/>
</dbReference>
<dbReference type="InterPro" id="IPR006119">
    <property type="entry name" value="Resolv_N"/>
</dbReference>
<dbReference type="AlphaFoldDB" id="A0A9D2QIQ0"/>
<dbReference type="PANTHER" id="PTHR30461">
    <property type="entry name" value="DNA-INVERTASE FROM LAMBDOID PROPHAGE"/>
    <property type="match status" value="1"/>
</dbReference>
<organism evidence="3 4">
    <name type="scientific">Candidatus Eisenbergiella intestinigallinarum</name>
    <dbReference type="NCBI Taxonomy" id="2838549"/>
    <lineage>
        <taxon>Bacteria</taxon>
        <taxon>Bacillati</taxon>
        <taxon>Bacillota</taxon>
        <taxon>Clostridia</taxon>
        <taxon>Lachnospirales</taxon>
        <taxon>Lachnospiraceae</taxon>
        <taxon>Eisenbergiella</taxon>
    </lineage>
</organism>
<evidence type="ECO:0000313" key="4">
    <source>
        <dbReference type="Proteomes" id="UP000823922"/>
    </source>
</evidence>
<dbReference type="Pfam" id="PF07508">
    <property type="entry name" value="Recombinase"/>
    <property type="match status" value="1"/>
</dbReference>
<evidence type="ECO:0000259" key="2">
    <source>
        <dbReference type="PROSITE" id="PS51737"/>
    </source>
</evidence>
<feature type="domain" description="Recombinase" evidence="2">
    <location>
        <begin position="205"/>
        <end position="331"/>
    </location>
</feature>
<reference evidence="3" key="2">
    <citation type="submission" date="2021-04" db="EMBL/GenBank/DDBJ databases">
        <authorList>
            <person name="Gilroy R."/>
        </authorList>
    </citation>
    <scope>NUCLEOTIDE SEQUENCE</scope>
    <source>
        <strain evidence="3">ChiBcec1-1630</strain>
    </source>
</reference>
<sequence length="423" mass="48260">MTDQEKQLSNEERKRKIRERYKGVDRDALELIPAREIVSFNEDTSFKRVAAYCRVSTDDPNQTSSYELQKNHYEEYIKEHPGWELVGIYADEGISGTSLAHREEFNRMLEDCYAGKIDLIVTKSISRFARNTVDAISTVRKLAQRSNPVGVLFETENLYTLNQTSEMILTVLSAAAQEESHTKSEIMNISIEHRFSRGIFLTPELLGFDKDEDGNLVINGEEAETVKVIFYLYLNGFSCNDIAGLLTEYGRKTKLGNTKWTAGSIRSVLQNERHCGDVLARKTWTPSFLDHKSRKNNNDRNQYRLRDHHEAIVSRDVFRAASRLQAFRWYCAKNRPLPVLSVVDDGILKGYVPIDKDWTGFSPEEYRTASESCMGTKAEIAQEAADAVRLDLSGYEIVRAQFFSTIQNPALTISNGKMRFNTA</sequence>
<dbReference type="Pfam" id="PF00239">
    <property type="entry name" value="Resolvase"/>
    <property type="match status" value="1"/>
</dbReference>
<evidence type="ECO:0000313" key="3">
    <source>
        <dbReference type="EMBL" id="HJC86767.1"/>
    </source>
</evidence>
<gene>
    <name evidence="3" type="ORF">H9926_01965</name>
</gene>
<dbReference type="InterPro" id="IPR050639">
    <property type="entry name" value="SSR_resolvase"/>
</dbReference>
<dbReference type="InterPro" id="IPR036162">
    <property type="entry name" value="Resolvase-like_N_sf"/>
</dbReference>
<dbReference type="Gene3D" id="3.90.1750.20">
    <property type="entry name" value="Putative Large Serine Recombinase, Chain B, Domain 2"/>
    <property type="match status" value="1"/>
</dbReference>
<feature type="domain" description="Resolvase/invertase-type recombinase catalytic" evidence="1">
    <location>
        <begin position="48"/>
        <end position="198"/>
    </location>
</feature>
<comment type="caution">
    <text evidence="3">The sequence shown here is derived from an EMBL/GenBank/DDBJ whole genome shotgun (WGS) entry which is preliminary data.</text>
</comment>
<dbReference type="GO" id="GO:0003677">
    <property type="term" value="F:DNA binding"/>
    <property type="evidence" value="ECO:0007669"/>
    <property type="project" value="InterPro"/>
</dbReference>
<dbReference type="PROSITE" id="PS51737">
    <property type="entry name" value="RECOMBINASE_DNA_BIND"/>
    <property type="match status" value="1"/>
</dbReference>
<reference evidence="3" key="1">
    <citation type="journal article" date="2021" name="PeerJ">
        <title>Extensive microbial diversity within the chicken gut microbiome revealed by metagenomics and culture.</title>
        <authorList>
            <person name="Gilroy R."/>
            <person name="Ravi A."/>
            <person name="Getino M."/>
            <person name="Pursley I."/>
            <person name="Horton D.L."/>
            <person name="Alikhan N.F."/>
            <person name="Baker D."/>
            <person name="Gharbi K."/>
            <person name="Hall N."/>
            <person name="Watson M."/>
            <person name="Adriaenssens E.M."/>
            <person name="Foster-Nyarko E."/>
            <person name="Jarju S."/>
            <person name="Secka A."/>
            <person name="Antonio M."/>
            <person name="Oren A."/>
            <person name="Chaudhuri R.R."/>
            <person name="La Ragione R."/>
            <person name="Hildebrand F."/>
            <person name="Pallen M.J."/>
        </authorList>
    </citation>
    <scope>NUCLEOTIDE SEQUENCE</scope>
    <source>
        <strain evidence="3">ChiBcec1-1630</strain>
    </source>
</reference>
<evidence type="ECO:0000259" key="1">
    <source>
        <dbReference type="PROSITE" id="PS51736"/>
    </source>
</evidence>
<dbReference type="PANTHER" id="PTHR30461:SF23">
    <property type="entry name" value="DNA RECOMBINASE-RELATED"/>
    <property type="match status" value="1"/>
</dbReference>